<dbReference type="PANTHER" id="PTHR16897:SF2">
    <property type="entry name" value="OS03G0226600 PROTEIN"/>
    <property type="match status" value="1"/>
</dbReference>
<dbReference type="EMBL" id="JAEAOA010001897">
    <property type="protein sequence ID" value="KAK3581576.1"/>
    <property type="molecule type" value="Genomic_DNA"/>
</dbReference>
<evidence type="ECO:0000259" key="2">
    <source>
        <dbReference type="PROSITE" id="PS00022"/>
    </source>
</evidence>
<dbReference type="InterPro" id="IPR000742">
    <property type="entry name" value="EGF"/>
</dbReference>
<keyword evidence="5" id="KW-1185">Reference proteome</keyword>
<evidence type="ECO:0000313" key="4">
    <source>
        <dbReference type="EMBL" id="KAK3581576.1"/>
    </source>
</evidence>
<comment type="caution">
    <text evidence="4">The sequence shown here is derived from an EMBL/GenBank/DDBJ whole genome shotgun (WGS) entry which is preliminary data.</text>
</comment>
<dbReference type="Proteomes" id="UP001195483">
    <property type="component" value="Unassembled WGS sequence"/>
</dbReference>
<proteinExistence type="predicted"/>
<evidence type="ECO:0000313" key="5">
    <source>
        <dbReference type="Proteomes" id="UP001195483"/>
    </source>
</evidence>
<protein>
    <recommendedName>
        <fullName evidence="2 3">EGF-like domain-containing protein</fullName>
    </recommendedName>
</protein>
<reference evidence="4" key="1">
    <citation type="journal article" date="2021" name="Genome Biol. Evol.">
        <title>A High-Quality Reference Genome for a Parasitic Bivalve with Doubly Uniparental Inheritance (Bivalvia: Unionida).</title>
        <authorList>
            <person name="Smith C.H."/>
        </authorList>
    </citation>
    <scope>NUCLEOTIDE SEQUENCE</scope>
    <source>
        <strain evidence="4">CHS0354</strain>
    </source>
</reference>
<dbReference type="PANTHER" id="PTHR16897">
    <property type="entry name" value="OS10G0105400 PROTEIN"/>
    <property type="match status" value="1"/>
</dbReference>
<feature type="signal peptide" evidence="1">
    <location>
        <begin position="1"/>
        <end position="22"/>
    </location>
</feature>
<accession>A0AAE0RXT4</accession>
<organism evidence="4 5">
    <name type="scientific">Potamilus streckersoni</name>
    <dbReference type="NCBI Taxonomy" id="2493646"/>
    <lineage>
        <taxon>Eukaryota</taxon>
        <taxon>Metazoa</taxon>
        <taxon>Spiralia</taxon>
        <taxon>Lophotrochozoa</taxon>
        <taxon>Mollusca</taxon>
        <taxon>Bivalvia</taxon>
        <taxon>Autobranchia</taxon>
        <taxon>Heteroconchia</taxon>
        <taxon>Palaeoheterodonta</taxon>
        <taxon>Unionida</taxon>
        <taxon>Unionoidea</taxon>
        <taxon>Unionidae</taxon>
        <taxon>Ambleminae</taxon>
        <taxon>Lampsilini</taxon>
        <taxon>Potamilus</taxon>
    </lineage>
</organism>
<feature type="chain" id="PRO_5042002164" description="EGF-like domain-containing protein" evidence="1">
    <location>
        <begin position="23"/>
        <end position="1719"/>
    </location>
</feature>
<keyword evidence="1" id="KW-0732">Signal</keyword>
<evidence type="ECO:0000259" key="3">
    <source>
        <dbReference type="PROSITE" id="PS01186"/>
    </source>
</evidence>
<dbReference type="PROSITE" id="PS00022">
    <property type="entry name" value="EGF_1"/>
    <property type="match status" value="1"/>
</dbReference>
<sequence length="1719" mass="193380">MIHKWTLPLFLIVIMCFGAVRSWLFISWNGHYCTSIKYTSQRYSTSCGFVGWSTCYRYRKVSYEDTECCSGWTDLGTLDCKYAICDGKTNPVACNIVYSDYFVKKRNGLIVRNSGGVCNNPDVCSNCNDGFYSDKAYCRACQKILHCNHHRCTTGTSSTCHYCEGEYTEAVGEYVYDRWNNPGACDEVCSWRSTGKRCYPGTCSGLEKGNGLLSSCQCIAGFSGDHCENIEDEPVITDNMVTFRVGEGTTNVIKFPPFPTDLNPDFKDTVWTNFKDYTKAETYFAALFKLRPEVGIIPQKPSYIDQFKFGIIEGYISITLKRGGDSNALTENCISASEDQPISANYRCAKNFTLAQWGLPFQHNDRVIFLAKVKNGGRTYYIDRDDSNKTKYYSLNGKYLTYTYELGFDFIKPYHCILSGSCQDQPLDVPDFTALKTVIITWSGWLDDLSGVGKYQYELFDLIANGSENLMTGNLRKGPTDLQAIVSEFQITFPEPGAYFVVLTCFDKAGNFKSTRRILLFDDVSVVSIQHQFWNLVLSATKETNYSWIIDRPSRIHVNWTNRFINERHHAMKWLNKVNPNVAVTADYDDMEGERTINLKTNVNAILAFHVRYVIMFGQTLIRQRDFYETANLLAEETFISEILEDGERINIWVRAYDAIRVYVDDFVYATADSSPPIIQNLWLTRGSFLNVAVHNVLELNAMTIEWELFDVHSGIHNISWRLFDNFTNKDFLHGVEAVPPQGEAETLAACGAKYGSYARGANCYCTPFDGCYHKHFQVKPDIKDNGEGLIAGRDMGVHEYDYFIEITTYNRALLKTILSFKLTIDTSPPHVGVVHDGIAGSSEVDFQQSLTLNAFWEGFFDKESGIMFYRYKFAETCVGKEYFVLESPLRSQTFETTTTHASYTAPKEGKYYITVAAYNHALEHSDLVCSDGVVIDTFSPSVIEVEVTGARAIPGLVKDNQGNIWVLSRDRFIRKVFRPTQACRNKATSLSFFADLPKQRHPNGTIVDEYNDTVCDRYSGAPNSLGGVLPSTHALNLVWRVINGSAGIHDFEVGLSSTGASDDLMTFRSTNQHTHHQILHPNIQEGEEFYILLKAISKSSVTTVKKIGPILVDTTAPEFSGSIDVHLSGNHLIAIWPAVAFMDSEDIFALNFECAVGENGHTTSILNYHPLSSGGDCTLTSNPTCTAISLDSLNWHLHGHHEYYIAIKVTNTAGESTIAYSSPYIHDVQLPSLGKVLEVDPETHDSSMPTPLRDLQDIDFQDNRKWIAVTWSGFYHPHLDILYSVALGTTPGGTNVRNFQSVNGTSATFEGLNLNIYQTYYVTLKASSNSGNVIVTSDGVMVVQNGMNFGAIIIRDGIPCNGTGLSSKNFSHHTDDQRIPCQMDIDYQSSANTLHAYWTVPDNMKPYTTLVYWSVEIREPHLNVWDSFTEYEELANVHETRNGQLILESGRMYRSKVKFCASHFCGQPVVSDGVIVITDPPVSRAMSLTYTEDGQITVILEKFYDPDIQNAQEARAAMDHYEWALTDNSHAAKILSVWKRIQDSAIHNLNDTHLSFIIHLAKSLDFSECRLLSIRGYNKVGMWSAVSKDIKDCSQIDPHWIKPKIVIDVVPQKPMTTAGGVVLDGFGQADANLLPQNGIWAVQDQDYTPYKNILSAVWPTLRHRVYDWAIIEWNVDEQVTHFARTELILENPCGHPNAITCGRTGTESGDFLHLFLKK</sequence>
<reference evidence="4" key="3">
    <citation type="submission" date="2023-05" db="EMBL/GenBank/DDBJ databases">
        <authorList>
            <person name="Smith C.H."/>
        </authorList>
    </citation>
    <scope>NUCLEOTIDE SEQUENCE</scope>
    <source>
        <strain evidence="4">CHS0354</strain>
        <tissue evidence="4">Mantle</tissue>
    </source>
</reference>
<reference evidence="4" key="2">
    <citation type="journal article" date="2021" name="Genome Biol. Evol.">
        <title>Developing a high-quality reference genome for a parasitic bivalve with doubly uniparental inheritance (Bivalvia: Unionida).</title>
        <authorList>
            <person name="Smith C.H."/>
        </authorList>
    </citation>
    <scope>NUCLEOTIDE SEQUENCE</scope>
    <source>
        <strain evidence="4">CHS0354</strain>
        <tissue evidence="4">Mantle</tissue>
    </source>
</reference>
<feature type="domain" description="EGF-like" evidence="2 3">
    <location>
        <begin position="216"/>
        <end position="227"/>
    </location>
</feature>
<dbReference type="PROSITE" id="PS01186">
    <property type="entry name" value="EGF_2"/>
    <property type="match status" value="1"/>
</dbReference>
<evidence type="ECO:0000256" key="1">
    <source>
        <dbReference type="SAM" id="SignalP"/>
    </source>
</evidence>
<gene>
    <name evidence="4" type="ORF">CHS0354_031922</name>
</gene>
<name>A0AAE0RXT4_9BIVA</name>